<accession>T0IS67</accession>
<proteinExistence type="predicted"/>
<dbReference type="SUPFAM" id="SSF46785">
    <property type="entry name" value="Winged helix' DNA-binding domain"/>
    <property type="match status" value="1"/>
</dbReference>
<dbReference type="GO" id="GO:0006950">
    <property type="term" value="P:response to stress"/>
    <property type="evidence" value="ECO:0007669"/>
    <property type="project" value="TreeGrafter"/>
</dbReference>
<dbReference type="Pfam" id="PF12802">
    <property type="entry name" value="MarR_2"/>
    <property type="match status" value="1"/>
</dbReference>
<dbReference type="PANTHER" id="PTHR33164">
    <property type="entry name" value="TRANSCRIPTIONAL REGULATOR, MARR FAMILY"/>
    <property type="match status" value="1"/>
</dbReference>
<dbReference type="PROSITE" id="PS50995">
    <property type="entry name" value="HTH_MARR_2"/>
    <property type="match status" value="1"/>
</dbReference>
<evidence type="ECO:0000313" key="3">
    <source>
        <dbReference type="Proteomes" id="UP000015525"/>
    </source>
</evidence>
<name>T0IS67_9SPHN</name>
<dbReference type="EMBL" id="ATHO01000007">
    <property type="protein sequence ID" value="EQB14685.1"/>
    <property type="molecule type" value="Genomic_DNA"/>
</dbReference>
<protein>
    <recommendedName>
        <fullName evidence="1">HTH marR-type domain-containing protein</fullName>
    </recommendedName>
</protein>
<organism evidence="2 3">
    <name type="scientific">Sphingobium quisquiliarum P25</name>
    <dbReference type="NCBI Taxonomy" id="1329909"/>
    <lineage>
        <taxon>Bacteria</taxon>
        <taxon>Pseudomonadati</taxon>
        <taxon>Pseudomonadota</taxon>
        <taxon>Alphaproteobacteria</taxon>
        <taxon>Sphingomonadales</taxon>
        <taxon>Sphingomonadaceae</taxon>
        <taxon>Sphingobium</taxon>
    </lineage>
</organism>
<dbReference type="InterPro" id="IPR036388">
    <property type="entry name" value="WH-like_DNA-bd_sf"/>
</dbReference>
<dbReference type="RefSeq" id="WP_021236459.1">
    <property type="nucleotide sequence ID" value="NZ_ATHO01000007.1"/>
</dbReference>
<reference evidence="2 3" key="1">
    <citation type="journal article" date="2013" name="Genome Announc.">
        <title>Draft Genome Sequence of Sphingobium quisquiliarum Strain P25T, a Novel Hexachlorocyclohexane (HCH)-Degrading Bacterium Isolated from an HCH Dumpsite.</title>
        <authorList>
            <person name="Kumar Singh A."/>
            <person name="Sangwan N."/>
            <person name="Sharma A."/>
            <person name="Gupta V."/>
            <person name="Khurana J.P."/>
            <person name="Lal R."/>
        </authorList>
    </citation>
    <scope>NUCLEOTIDE SEQUENCE [LARGE SCALE GENOMIC DNA]</scope>
    <source>
        <strain evidence="2 3">P25</strain>
    </source>
</reference>
<dbReference type="PATRIC" id="fig|1329909.3.peg.106"/>
<dbReference type="InterPro" id="IPR000835">
    <property type="entry name" value="HTH_MarR-typ"/>
</dbReference>
<dbReference type="PANTHER" id="PTHR33164:SF89">
    <property type="entry name" value="MARR FAMILY REGULATORY PROTEIN"/>
    <property type="match status" value="1"/>
</dbReference>
<dbReference type="InterPro" id="IPR039422">
    <property type="entry name" value="MarR/SlyA-like"/>
</dbReference>
<dbReference type="Gene3D" id="1.10.10.10">
    <property type="entry name" value="Winged helix-like DNA-binding domain superfamily/Winged helix DNA-binding domain"/>
    <property type="match status" value="1"/>
</dbReference>
<dbReference type="InterPro" id="IPR036390">
    <property type="entry name" value="WH_DNA-bd_sf"/>
</dbReference>
<gene>
    <name evidence="2" type="ORF">L288_00605</name>
</gene>
<dbReference type="Proteomes" id="UP000015525">
    <property type="component" value="Unassembled WGS sequence"/>
</dbReference>
<feature type="domain" description="HTH marR-type" evidence="1">
    <location>
        <begin position="17"/>
        <end position="147"/>
    </location>
</feature>
<sequence length="155" mass="16399">MDMDQLVSPKTLRDPVSSRLGYLLRRASSAMMADLGSALAEIGLRPVEGTILILVGANPGCIQSELGRVLGIKRANMVPLITALAAKGYIEKSPVDGRSLALTLTKMGEAARAEAEAVMDAHEGRFDTLLGDRDRQALRDALSVIAAHAVDDFAG</sequence>
<comment type="caution">
    <text evidence="2">The sequence shown here is derived from an EMBL/GenBank/DDBJ whole genome shotgun (WGS) entry which is preliminary data.</text>
</comment>
<evidence type="ECO:0000313" key="2">
    <source>
        <dbReference type="EMBL" id="EQB14685.1"/>
    </source>
</evidence>
<evidence type="ECO:0000259" key="1">
    <source>
        <dbReference type="PROSITE" id="PS50995"/>
    </source>
</evidence>
<dbReference type="GO" id="GO:0003700">
    <property type="term" value="F:DNA-binding transcription factor activity"/>
    <property type="evidence" value="ECO:0007669"/>
    <property type="project" value="InterPro"/>
</dbReference>
<dbReference type="AlphaFoldDB" id="T0IS67"/>
<dbReference type="SMART" id="SM00347">
    <property type="entry name" value="HTH_MARR"/>
    <property type="match status" value="1"/>
</dbReference>
<keyword evidence="3" id="KW-1185">Reference proteome</keyword>